<proteinExistence type="predicted"/>
<dbReference type="CDD" id="cd13228">
    <property type="entry name" value="PHear_NECAP"/>
    <property type="match status" value="1"/>
</dbReference>
<feature type="compositionally biased region" description="Low complexity" evidence="1">
    <location>
        <begin position="426"/>
        <end position="446"/>
    </location>
</feature>
<dbReference type="PANTHER" id="PTHR12847:SF9">
    <property type="entry name" value="NECAP-LIKE PROTEIN CG9132"/>
    <property type="match status" value="1"/>
</dbReference>
<evidence type="ECO:0000256" key="1">
    <source>
        <dbReference type="SAM" id="MobiDB-lite"/>
    </source>
</evidence>
<evidence type="ECO:0000259" key="2">
    <source>
        <dbReference type="Pfam" id="PF07933"/>
    </source>
</evidence>
<feature type="domain" description="NECAP PHear" evidence="2">
    <location>
        <begin position="142"/>
        <end position="294"/>
    </location>
</feature>
<dbReference type="GO" id="GO:0006897">
    <property type="term" value="P:endocytosis"/>
    <property type="evidence" value="ECO:0007669"/>
    <property type="project" value="InterPro"/>
</dbReference>
<comment type="caution">
    <text evidence="3">The sequence shown here is derived from an EMBL/GenBank/DDBJ whole genome shotgun (WGS) entry which is preliminary data.</text>
</comment>
<keyword evidence="4" id="KW-1185">Reference proteome</keyword>
<gene>
    <name evidence="3" type="ORF">PROFUN_02857</name>
</gene>
<dbReference type="PANTHER" id="PTHR12847">
    <property type="entry name" value="ATP-BINDING CASSETTE ABC TRANSPORTER-RELATED"/>
    <property type="match status" value="1"/>
</dbReference>
<reference evidence="3 4" key="1">
    <citation type="journal article" date="2018" name="Genome Biol. Evol.">
        <title>Multiple Roots of Fruiting Body Formation in Amoebozoa.</title>
        <authorList>
            <person name="Hillmann F."/>
            <person name="Forbes G."/>
            <person name="Novohradska S."/>
            <person name="Ferling I."/>
            <person name="Riege K."/>
            <person name="Groth M."/>
            <person name="Westermann M."/>
            <person name="Marz M."/>
            <person name="Spaller T."/>
            <person name="Winckler T."/>
            <person name="Schaap P."/>
            <person name="Glockner G."/>
        </authorList>
    </citation>
    <scope>NUCLEOTIDE SEQUENCE [LARGE SCALE GENOMIC DNA]</scope>
    <source>
        <strain evidence="3 4">Jena</strain>
    </source>
</reference>
<dbReference type="STRING" id="1890364.A0A2P6NS64"/>
<accession>A0A2P6NS64</accession>
<dbReference type="AlphaFoldDB" id="A0A2P6NS64"/>
<feature type="compositionally biased region" description="Low complexity" evidence="1">
    <location>
        <begin position="297"/>
        <end position="317"/>
    </location>
</feature>
<dbReference type="InterPro" id="IPR012466">
    <property type="entry name" value="NECAP_PHear"/>
</dbReference>
<dbReference type="Gene3D" id="2.30.29.30">
    <property type="entry name" value="Pleckstrin-homology domain (PH domain)/Phosphotyrosine-binding domain (PTB)"/>
    <property type="match status" value="1"/>
</dbReference>
<sequence>MNDGPRTECARYRENLYNDVFKEDGCRVYVCSVDREGTLPWLKWVSRVETLERGLSDGGWRFVVGTPFSAARQTMKSAGKIVASEFDSEHAFAEQWALPSFSSHLRTPCHHKRCDILFSRSTQQHILVDRHTRILHIMDESIETTLLVIRECFVYKIPIRGATGFKAADWDLPNPLWTGRLTVKSKGQQAFVKLEDSSTGEIFAVCPVYEAAVEPVNDSSRYYVLKIEDGQKRHAFIGLGFSERSEAFDFSAALQDHARFIKQEKDAEKAVANLSSQPAVDYSLKQGEKITINMANAPTRTRPAAPAGGNSSGFSGLLPPPPGSKNKVTSPVQSHAAPQHQQPAADPFGFSQPQQQPQQSFNSSPFDFGAPQQQQFNVQQQQQQFNVQQQQQYNVQQPFGFNNAAQQQQIPVQNDPFAGLAGFGVQQQPQQQRPAQNSNNNPFDFF</sequence>
<protein>
    <recommendedName>
        <fullName evidence="2">NECAP PHear domain-containing protein</fullName>
    </recommendedName>
</protein>
<organism evidence="3 4">
    <name type="scientific">Planoprotostelium fungivorum</name>
    <dbReference type="NCBI Taxonomy" id="1890364"/>
    <lineage>
        <taxon>Eukaryota</taxon>
        <taxon>Amoebozoa</taxon>
        <taxon>Evosea</taxon>
        <taxon>Variosea</taxon>
        <taxon>Cavosteliida</taxon>
        <taxon>Cavosteliaceae</taxon>
        <taxon>Planoprotostelium</taxon>
    </lineage>
</organism>
<dbReference type="OrthoDB" id="10265489at2759"/>
<feature type="compositionally biased region" description="Low complexity" evidence="1">
    <location>
        <begin position="324"/>
        <end position="370"/>
    </location>
</feature>
<dbReference type="Proteomes" id="UP000241769">
    <property type="component" value="Unassembled WGS sequence"/>
</dbReference>
<dbReference type="Pfam" id="PF07933">
    <property type="entry name" value="DUF1681"/>
    <property type="match status" value="1"/>
</dbReference>
<dbReference type="EMBL" id="MDYQ01000027">
    <property type="protein sequence ID" value="PRP86708.1"/>
    <property type="molecule type" value="Genomic_DNA"/>
</dbReference>
<evidence type="ECO:0000313" key="4">
    <source>
        <dbReference type="Proteomes" id="UP000241769"/>
    </source>
</evidence>
<name>A0A2P6NS64_9EUKA</name>
<dbReference type="GO" id="GO:0030125">
    <property type="term" value="C:clathrin vesicle coat"/>
    <property type="evidence" value="ECO:0007669"/>
    <property type="project" value="TreeGrafter"/>
</dbReference>
<dbReference type="InParanoid" id="A0A2P6NS64"/>
<feature type="region of interest" description="Disordered" evidence="1">
    <location>
        <begin position="406"/>
        <end position="446"/>
    </location>
</feature>
<dbReference type="SUPFAM" id="SSF50729">
    <property type="entry name" value="PH domain-like"/>
    <property type="match status" value="1"/>
</dbReference>
<evidence type="ECO:0000313" key="3">
    <source>
        <dbReference type="EMBL" id="PRP86708.1"/>
    </source>
</evidence>
<dbReference type="InterPro" id="IPR011993">
    <property type="entry name" value="PH-like_dom_sf"/>
</dbReference>
<feature type="region of interest" description="Disordered" evidence="1">
    <location>
        <begin position="297"/>
        <end position="370"/>
    </location>
</feature>